<proteinExistence type="predicted"/>
<name>A0A2L2TJH1_9HYPO</name>
<evidence type="ECO:0000313" key="2">
    <source>
        <dbReference type="Proteomes" id="UP000245910"/>
    </source>
</evidence>
<dbReference type="Proteomes" id="UP000245910">
    <property type="component" value="Chromosome II"/>
</dbReference>
<keyword evidence="2" id="KW-1185">Reference proteome</keyword>
<dbReference type="EMBL" id="LN649230">
    <property type="protein sequence ID" value="CEI60400.1"/>
    <property type="molecule type" value="Genomic_DNA"/>
</dbReference>
<dbReference type="AlphaFoldDB" id="A0A2L2TJH1"/>
<organism evidence="1 2">
    <name type="scientific">Fusarium venenatum</name>
    <dbReference type="NCBI Taxonomy" id="56646"/>
    <lineage>
        <taxon>Eukaryota</taxon>
        <taxon>Fungi</taxon>
        <taxon>Dikarya</taxon>
        <taxon>Ascomycota</taxon>
        <taxon>Pezizomycotina</taxon>
        <taxon>Sordariomycetes</taxon>
        <taxon>Hypocreomycetidae</taxon>
        <taxon>Hypocreales</taxon>
        <taxon>Nectriaceae</taxon>
        <taxon>Fusarium</taxon>
    </lineage>
</organism>
<reference evidence="2" key="1">
    <citation type="submission" date="2014-10" db="EMBL/GenBank/DDBJ databases">
        <authorList>
            <person name="King R."/>
        </authorList>
    </citation>
    <scope>NUCLEOTIDE SEQUENCE [LARGE SCALE GENOMIC DNA]</scope>
    <source>
        <strain evidence="2">A3/5</strain>
    </source>
</reference>
<sequence>MLSKYHEIGDLDKRVIGHVLFSPRLGPSTSTSQSIRPGHSLQVQRLRDWALVELHQSKHQTPFQAQGACVVHPVNVEERVQMGGGRARRHNSFESLLFFESSGPHRGRTARSLTMVDRHWNIVIEFVSSLDIGMGCPKRHVGCSHETQYRTRFPSMGSAVENAKPLKSMSLVPCRCCGLTKSRVASYACRLLLGPGVGVLGAAAPGF</sequence>
<accession>A0A2L2TJH1</accession>
<protein>
    <submittedName>
        <fullName evidence="1">Uncharacterized protein</fullName>
    </submittedName>
</protein>
<evidence type="ECO:0000313" key="1">
    <source>
        <dbReference type="EMBL" id="CEI60400.1"/>
    </source>
</evidence>